<dbReference type="RefSeq" id="WP_167229496.1">
    <property type="nucleotide sequence ID" value="NZ_VUYU01000023.1"/>
</dbReference>
<name>A0ABX0LQ82_9BURK</name>
<proteinExistence type="predicted"/>
<protein>
    <submittedName>
        <fullName evidence="1">Uncharacterized protein</fullName>
    </submittedName>
</protein>
<keyword evidence="2" id="KW-1185">Reference proteome</keyword>
<comment type="caution">
    <text evidence="1">The sequence shown here is derived from an EMBL/GenBank/DDBJ whole genome shotgun (WGS) entry which is preliminary data.</text>
</comment>
<reference evidence="1 2" key="1">
    <citation type="submission" date="2019-09" db="EMBL/GenBank/DDBJ databases">
        <title>Taxonomy of Antarctic Massilia spp.: description of Massilia rubra sp. nov., Massilia aquatica sp. nov., Massilia mucilaginosa sp. nov., Massilia frigida sp. nov. isolated from streams, lakes and regoliths.</title>
        <authorList>
            <person name="Holochova P."/>
            <person name="Sedlacek I."/>
            <person name="Kralova S."/>
            <person name="Maslanova I."/>
            <person name="Busse H.-J."/>
            <person name="Stankova E."/>
            <person name="Vrbovska V."/>
            <person name="Kovarovic V."/>
            <person name="Bartak M."/>
            <person name="Svec P."/>
            <person name="Pantucek R."/>
        </authorList>
    </citation>
    <scope>NUCLEOTIDE SEQUENCE [LARGE SCALE GENOMIC DNA]</scope>
    <source>
        <strain evidence="1 2">CCM 8692</strain>
    </source>
</reference>
<evidence type="ECO:0000313" key="2">
    <source>
        <dbReference type="Proteomes" id="UP000785613"/>
    </source>
</evidence>
<sequence length="128" mass="14521">MKLIFSWLEDSEFIFPLCASDSSGKGGVSAVSCLLMDCGGQRYLSTIPWIDEGISRIIAVKNLELEHAYWSREAWGANIKNHHAKIYSLHDDSYFEVIGSHELMLILVAWKEFLCSGVQLKIQKEIEI</sequence>
<evidence type="ECO:0000313" key="1">
    <source>
        <dbReference type="EMBL" id="NHZ37031.1"/>
    </source>
</evidence>
<dbReference type="Proteomes" id="UP000785613">
    <property type="component" value="Unassembled WGS sequence"/>
</dbReference>
<accession>A0ABX0LQ82</accession>
<gene>
    <name evidence="1" type="ORF">F0185_26030</name>
</gene>
<organism evidence="1 2">
    <name type="scientific">Massilia rubra</name>
    <dbReference type="NCBI Taxonomy" id="2607910"/>
    <lineage>
        <taxon>Bacteria</taxon>
        <taxon>Pseudomonadati</taxon>
        <taxon>Pseudomonadota</taxon>
        <taxon>Betaproteobacteria</taxon>
        <taxon>Burkholderiales</taxon>
        <taxon>Oxalobacteraceae</taxon>
        <taxon>Telluria group</taxon>
        <taxon>Massilia</taxon>
    </lineage>
</organism>
<dbReference type="EMBL" id="VUYU01000023">
    <property type="protein sequence ID" value="NHZ37031.1"/>
    <property type="molecule type" value="Genomic_DNA"/>
</dbReference>